<keyword evidence="3" id="KW-0206">Cytoskeleton</keyword>
<feature type="region of interest" description="Disordered" evidence="6">
    <location>
        <begin position="219"/>
        <end position="249"/>
    </location>
</feature>
<gene>
    <name evidence="7" type="ORF">KP79_PYT05429</name>
</gene>
<feature type="compositionally biased region" description="Low complexity" evidence="6">
    <location>
        <begin position="231"/>
        <end position="240"/>
    </location>
</feature>
<evidence type="ECO:0000256" key="6">
    <source>
        <dbReference type="SAM" id="MobiDB-lite"/>
    </source>
</evidence>
<protein>
    <recommendedName>
        <fullName evidence="5">Cilia-and flagella-associated protein 96</fullName>
    </recommendedName>
</protein>
<dbReference type="InterPro" id="IPR029358">
    <property type="entry name" value="CFAP96"/>
</dbReference>
<keyword evidence="8" id="KW-1185">Reference proteome</keyword>
<feature type="region of interest" description="Disordered" evidence="6">
    <location>
        <begin position="88"/>
        <end position="141"/>
    </location>
</feature>
<dbReference type="Pfam" id="PF15239">
    <property type="entry name" value="CFAP96-like"/>
    <property type="match status" value="1"/>
</dbReference>
<proteinExistence type="inferred from homology"/>
<name>A0A210QGT9_MIZYE</name>
<evidence type="ECO:0000313" key="8">
    <source>
        <dbReference type="Proteomes" id="UP000242188"/>
    </source>
</evidence>
<keyword evidence="2" id="KW-0963">Cytoplasm</keyword>
<evidence type="ECO:0000256" key="2">
    <source>
        <dbReference type="ARBA" id="ARBA00022490"/>
    </source>
</evidence>
<organism evidence="7 8">
    <name type="scientific">Mizuhopecten yessoensis</name>
    <name type="common">Japanese scallop</name>
    <name type="synonym">Patinopecten yessoensis</name>
    <dbReference type="NCBI Taxonomy" id="6573"/>
    <lineage>
        <taxon>Eukaryota</taxon>
        <taxon>Metazoa</taxon>
        <taxon>Spiralia</taxon>
        <taxon>Lophotrochozoa</taxon>
        <taxon>Mollusca</taxon>
        <taxon>Bivalvia</taxon>
        <taxon>Autobranchia</taxon>
        <taxon>Pteriomorphia</taxon>
        <taxon>Pectinida</taxon>
        <taxon>Pectinoidea</taxon>
        <taxon>Pectinidae</taxon>
        <taxon>Mizuhopecten</taxon>
    </lineage>
</organism>
<dbReference type="AlphaFoldDB" id="A0A210QGT9"/>
<dbReference type="STRING" id="6573.A0A210QGT9"/>
<evidence type="ECO:0000313" key="7">
    <source>
        <dbReference type="EMBL" id="OWF47974.1"/>
    </source>
</evidence>
<comment type="caution">
    <text evidence="7">The sequence shown here is derived from an EMBL/GenBank/DDBJ whole genome shotgun (WGS) entry which is preliminary data.</text>
</comment>
<sequence>MADKGGKNDMDRIGVFQEMGYVTIGDRYKPPGIQFNAAASKGKQILPGGSKTRSALQSGYFLEKYGRVMEGEAYSDPIKMRRQHRLKESQRNIGKAFLPSSGEKKPSGLGSHYGTLAGPISAFSPNARPGKGYKSPGKNFLTNPGKKGTGFGFVEITLGSYPKYQADAYERARELTKKELANHKNAVKGAAFKLNMHPKPYFDQNPYASDKLLGRRSVSAGVSKKEDVKPFKPSSPGKKPAGMKAGTFDPYPSHSADPYKIKVSHSVNVVNKTGKTFMPSQGPKSVPTNSIVNQNILKTINVQNYRSMTSII</sequence>
<dbReference type="Proteomes" id="UP000242188">
    <property type="component" value="Unassembled WGS sequence"/>
</dbReference>
<dbReference type="OrthoDB" id="283553at2759"/>
<evidence type="ECO:0000256" key="3">
    <source>
        <dbReference type="ARBA" id="ARBA00023212"/>
    </source>
</evidence>
<dbReference type="GO" id="GO:0005881">
    <property type="term" value="C:cytoplasmic microtubule"/>
    <property type="evidence" value="ECO:0007669"/>
    <property type="project" value="TreeGrafter"/>
</dbReference>
<evidence type="ECO:0000256" key="1">
    <source>
        <dbReference type="ARBA" id="ARBA00004300"/>
    </source>
</evidence>
<reference evidence="7 8" key="1">
    <citation type="journal article" date="2017" name="Nat. Ecol. Evol.">
        <title>Scallop genome provides insights into evolution of bilaterian karyotype and development.</title>
        <authorList>
            <person name="Wang S."/>
            <person name="Zhang J."/>
            <person name="Jiao W."/>
            <person name="Li J."/>
            <person name="Xun X."/>
            <person name="Sun Y."/>
            <person name="Guo X."/>
            <person name="Huan P."/>
            <person name="Dong B."/>
            <person name="Zhang L."/>
            <person name="Hu X."/>
            <person name="Sun X."/>
            <person name="Wang J."/>
            <person name="Zhao C."/>
            <person name="Wang Y."/>
            <person name="Wang D."/>
            <person name="Huang X."/>
            <person name="Wang R."/>
            <person name="Lv J."/>
            <person name="Li Y."/>
            <person name="Zhang Z."/>
            <person name="Liu B."/>
            <person name="Lu W."/>
            <person name="Hui Y."/>
            <person name="Liang J."/>
            <person name="Zhou Z."/>
            <person name="Hou R."/>
            <person name="Li X."/>
            <person name="Liu Y."/>
            <person name="Li H."/>
            <person name="Ning X."/>
            <person name="Lin Y."/>
            <person name="Zhao L."/>
            <person name="Xing Q."/>
            <person name="Dou J."/>
            <person name="Li Y."/>
            <person name="Mao J."/>
            <person name="Guo H."/>
            <person name="Dou H."/>
            <person name="Li T."/>
            <person name="Mu C."/>
            <person name="Jiang W."/>
            <person name="Fu Q."/>
            <person name="Fu X."/>
            <person name="Miao Y."/>
            <person name="Liu J."/>
            <person name="Yu Q."/>
            <person name="Li R."/>
            <person name="Liao H."/>
            <person name="Li X."/>
            <person name="Kong Y."/>
            <person name="Jiang Z."/>
            <person name="Chourrout D."/>
            <person name="Li R."/>
            <person name="Bao Z."/>
        </authorList>
    </citation>
    <scope>NUCLEOTIDE SEQUENCE [LARGE SCALE GENOMIC DNA]</scope>
    <source>
        <strain evidence="7 8">PY_sf001</strain>
    </source>
</reference>
<evidence type="ECO:0000256" key="4">
    <source>
        <dbReference type="ARBA" id="ARBA00035656"/>
    </source>
</evidence>
<comment type="subcellular location">
    <subcellularLocation>
        <location evidence="1">Cytoplasm</location>
        <location evidence="1">Cytoskeleton</location>
        <location evidence="1">Microtubule organizing center</location>
        <location evidence="1">Centrosome</location>
    </subcellularLocation>
</comment>
<comment type="similarity">
    <text evidence="4">Belongs to the CFAP96 family.</text>
</comment>
<dbReference type="EMBL" id="NEDP02003741">
    <property type="protein sequence ID" value="OWF47974.1"/>
    <property type="molecule type" value="Genomic_DNA"/>
</dbReference>
<accession>A0A210QGT9</accession>
<dbReference type="PANTHER" id="PTHR31144">
    <property type="entry name" value="UPF0602 PROTEIN C4ORF47"/>
    <property type="match status" value="1"/>
</dbReference>
<dbReference type="GO" id="GO:0005813">
    <property type="term" value="C:centrosome"/>
    <property type="evidence" value="ECO:0007669"/>
    <property type="project" value="UniProtKB-SubCell"/>
</dbReference>
<dbReference type="PANTHER" id="PTHR31144:SF1">
    <property type="entry name" value="UPF0602 PROTEIN C4ORF47"/>
    <property type="match status" value="1"/>
</dbReference>
<evidence type="ECO:0000256" key="5">
    <source>
        <dbReference type="ARBA" id="ARBA00035693"/>
    </source>
</evidence>